<dbReference type="InterPro" id="IPR005061">
    <property type="entry name" value="Ist1"/>
</dbReference>
<dbReference type="Gene3D" id="1.20.1260.60">
    <property type="entry name" value="Vacuolar protein sorting-associated protein Ist1"/>
    <property type="match status" value="1"/>
</dbReference>
<feature type="compositionally biased region" description="Basic and acidic residues" evidence="2">
    <location>
        <begin position="151"/>
        <end position="173"/>
    </location>
</feature>
<organism evidence="3 4">
    <name type="scientific">Ascosphaera apis ARSEF 7405</name>
    <dbReference type="NCBI Taxonomy" id="392613"/>
    <lineage>
        <taxon>Eukaryota</taxon>
        <taxon>Fungi</taxon>
        <taxon>Dikarya</taxon>
        <taxon>Ascomycota</taxon>
        <taxon>Pezizomycotina</taxon>
        <taxon>Eurotiomycetes</taxon>
        <taxon>Eurotiomycetidae</taxon>
        <taxon>Onygenales</taxon>
        <taxon>Ascosphaeraceae</taxon>
        <taxon>Ascosphaera</taxon>
    </lineage>
</organism>
<dbReference type="Proteomes" id="UP000242877">
    <property type="component" value="Unassembled WGS sequence"/>
</dbReference>
<feature type="region of interest" description="Disordered" evidence="2">
    <location>
        <begin position="265"/>
        <end position="315"/>
    </location>
</feature>
<dbReference type="VEuPathDB" id="FungiDB:AAP_00269"/>
<evidence type="ECO:0008006" key="5">
    <source>
        <dbReference type="Google" id="ProtNLM"/>
    </source>
</evidence>
<dbReference type="Pfam" id="PF03398">
    <property type="entry name" value="Ist1"/>
    <property type="match status" value="2"/>
</dbReference>
<dbReference type="GO" id="GO:0015031">
    <property type="term" value="P:protein transport"/>
    <property type="evidence" value="ECO:0007669"/>
    <property type="project" value="InterPro"/>
</dbReference>
<dbReference type="OrthoDB" id="29853at2759"/>
<dbReference type="InterPro" id="IPR042277">
    <property type="entry name" value="IST1-like"/>
</dbReference>
<protein>
    <recommendedName>
        <fullName evidence="5">DUF292-domain-containing protein</fullName>
    </recommendedName>
</protein>
<feature type="compositionally biased region" description="Acidic residues" evidence="2">
    <location>
        <begin position="267"/>
        <end position="276"/>
    </location>
</feature>
<evidence type="ECO:0000256" key="2">
    <source>
        <dbReference type="SAM" id="MobiDB-lite"/>
    </source>
</evidence>
<gene>
    <name evidence="3" type="ORF">AAP_00269</name>
</gene>
<dbReference type="PANTHER" id="PTHR12161">
    <property type="entry name" value="IST1 FAMILY MEMBER"/>
    <property type="match status" value="1"/>
</dbReference>
<feature type="region of interest" description="Disordered" evidence="2">
    <location>
        <begin position="75"/>
        <end position="173"/>
    </location>
</feature>
<dbReference type="PANTHER" id="PTHR12161:SF5">
    <property type="entry name" value="IST1 HOMOLOG"/>
    <property type="match status" value="1"/>
</dbReference>
<feature type="compositionally biased region" description="Polar residues" evidence="2">
    <location>
        <begin position="139"/>
        <end position="149"/>
    </location>
</feature>
<accession>A0A168DQS6</accession>
<feature type="compositionally biased region" description="Basic residues" evidence="2">
    <location>
        <begin position="75"/>
        <end position="85"/>
    </location>
</feature>
<keyword evidence="4" id="KW-1185">Reference proteome</keyword>
<feature type="compositionally biased region" description="Gly residues" evidence="2">
    <location>
        <begin position="110"/>
        <end position="122"/>
    </location>
</feature>
<evidence type="ECO:0000313" key="3">
    <source>
        <dbReference type="EMBL" id="KZZ98008.1"/>
    </source>
</evidence>
<feature type="compositionally biased region" description="Low complexity" evidence="2">
    <location>
        <begin position="86"/>
        <end position="109"/>
    </location>
</feature>
<evidence type="ECO:0000256" key="1">
    <source>
        <dbReference type="ARBA" id="ARBA00005536"/>
    </source>
</evidence>
<proteinExistence type="inferred from homology"/>
<reference evidence="3 4" key="1">
    <citation type="journal article" date="2016" name="Genome Biol. Evol.">
        <title>Divergent and convergent evolution of fungal pathogenicity.</title>
        <authorList>
            <person name="Shang Y."/>
            <person name="Xiao G."/>
            <person name="Zheng P."/>
            <person name="Cen K."/>
            <person name="Zhan S."/>
            <person name="Wang C."/>
        </authorList>
    </citation>
    <scope>NUCLEOTIDE SEQUENCE [LARGE SCALE GENOMIC DNA]</scope>
    <source>
        <strain evidence="3 4">ARSEF 7405</strain>
    </source>
</reference>
<dbReference type="AlphaFoldDB" id="A0A168DQS6"/>
<sequence length="327" mass="36487">MPQPKQTERRGYSKAKHRELAKLLREGQEGLARIKTEDAIANDNLIIALEILELHCERLHVRANILDHLVAQKALKGRASPKRRPATPQRRPPQKAQPQPKPTSPSSSSGGWGFGKLFGFGGSPSPSSTPSHPDEQPDSAVSTQDSTEQGHGVDKDATQQEPETHEEKEEREVYIDAELDRDAAAIFYSYARIPRDIPGLLELRAKLVHRWGNDFAQKAQDGDPSIVEIPKDLIERLRIEKVPESLVENYLREIARSYKIPYHGETWESEDEEDDQGPGNVEETTSTSPKAEQPKTVPQAGPSKHSSSKDGLPEIDELARRFAALKK</sequence>
<name>A0A168DQS6_9EURO</name>
<comment type="similarity">
    <text evidence="1">Belongs to the IST1 family.</text>
</comment>
<dbReference type="EMBL" id="AZGZ01000001">
    <property type="protein sequence ID" value="KZZ98008.1"/>
    <property type="molecule type" value="Genomic_DNA"/>
</dbReference>
<comment type="caution">
    <text evidence="3">The sequence shown here is derived from an EMBL/GenBank/DDBJ whole genome shotgun (WGS) entry which is preliminary data.</text>
</comment>
<evidence type="ECO:0000313" key="4">
    <source>
        <dbReference type="Proteomes" id="UP000242877"/>
    </source>
</evidence>